<keyword evidence="8" id="KW-1185">Reference proteome</keyword>
<proteinExistence type="predicted"/>
<dbReference type="GO" id="GO:0042545">
    <property type="term" value="P:cell wall modification"/>
    <property type="evidence" value="ECO:0007669"/>
    <property type="project" value="InterPro"/>
</dbReference>
<evidence type="ECO:0000256" key="3">
    <source>
        <dbReference type="ARBA" id="ARBA00022512"/>
    </source>
</evidence>
<organism evidence="7 8">
    <name type="scientific">Jatropha curcas</name>
    <name type="common">Barbados nut</name>
    <dbReference type="NCBI Taxonomy" id="180498"/>
    <lineage>
        <taxon>Eukaryota</taxon>
        <taxon>Viridiplantae</taxon>
        <taxon>Streptophyta</taxon>
        <taxon>Embryophyta</taxon>
        <taxon>Tracheophyta</taxon>
        <taxon>Spermatophyta</taxon>
        <taxon>Magnoliopsida</taxon>
        <taxon>eudicotyledons</taxon>
        <taxon>Gunneridae</taxon>
        <taxon>Pentapetalae</taxon>
        <taxon>rosids</taxon>
        <taxon>fabids</taxon>
        <taxon>Malpighiales</taxon>
        <taxon>Euphorbiaceae</taxon>
        <taxon>Crotonoideae</taxon>
        <taxon>Jatropheae</taxon>
        <taxon>Jatropha</taxon>
    </lineage>
</organism>
<sequence length="143" mass="15671">MDVSKDRRILQARRLTPNVVVLVDELTPDVIVSADGSGTYMTIMDAVNNAPSGVTSRYIMKIKVGVYRETMVVPSSKTNIMFLGDGSEQTIIARNKNKVDDGSTFYFVIIGIKAKGFLAQDITFEKIFGSSKEQAVALQVDSD</sequence>
<keyword evidence="3" id="KW-0964">Secreted</keyword>
<keyword evidence="3" id="KW-0134">Cell wall</keyword>
<keyword evidence="4" id="KW-0378">Hydrolase</keyword>
<comment type="subcellular location">
    <subcellularLocation>
        <location evidence="1">Secreted</location>
        <location evidence="1">Cell wall</location>
    </subcellularLocation>
</comment>
<protein>
    <recommendedName>
        <fullName evidence="6">Pectinesterase catalytic domain-containing protein</fullName>
    </recommendedName>
</protein>
<evidence type="ECO:0000256" key="2">
    <source>
        <dbReference type="ARBA" id="ARBA00005184"/>
    </source>
</evidence>
<dbReference type="EMBL" id="KK914193">
    <property type="protein sequence ID" value="KDP47165.1"/>
    <property type="molecule type" value="Genomic_DNA"/>
</dbReference>
<evidence type="ECO:0000256" key="1">
    <source>
        <dbReference type="ARBA" id="ARBA00004191"/>
    </source>
</evidence>
<gene>
    <name evidence="7" type="ORF">JCGZ_00056</name>
</gene>
<dbReference type="SUPFAM" id="SSF51126">
    <property type="entry name" value="Pectin lyase-like"/>
    <property type="match status" value="1"/>
</dbReference>
<dbReference type="OrthoDB" id="1936831at2759"/>
<dbReference type="KEGG" id="jcu:105628051"/>
<dbReference type="AlphaFoldDB" id="A0A067LQF5"/>
<dbReference type="GO" id="GO:0030599">
    <property type="term" value="F:pectinesterase activity"/>
    <property type="evidence" value="ECO:0007669"/>
    <property type="project" value="InterPro"/>
</dbReference>
<dbReference type="STRING" id="180498.A0A067LQF5"/>
<reference evidence="7 8" key="1">
    <citation type="journal article" date="2014" name="PLoS ONE">
        <title>Global Analysis of Gene Expression Profiles in Physic Nut (Jatropha curcas L.) Seedlings Exposed to Salt Stress.</title>
        <authorList>
            <person name="Zhang L."/>
            <person name="Zhang C."/>
            <person name="Wu P."/>
            <person name="Chen Y."/>
            <person name="Li M."/>
            <person name="Jiang H."/>
            <person name="Wu G."/>
        </authorList>
    </citation>
    <scope>NUCLEOTIDE SEQUENCE [LARGE SCALE GENOMIC DNA]</scope>
    <source>
        <strain evidence="8">cv. GZQX0401</strain>
        <tissue evidence="7">Young leaves</tissue>
    </source>
</reference>
<dbReference type="GO" id="GO:0045490">
    <property type="term" value="P:pectin catabolic process"/>
    <property type="evidence" value="ECO:0007669"/>
    <property type="project" value="UniProtKB-UniPathway"/>
</dbReference>
<accession>A0A067LQF5</accession>
<dbReference type="Pfam" id="PF01095">
    <property type="entry name" value="Pectinesterase"/>
    <property type="match status" value="1"/>
</dbReference>
<dbReference type="UniPathway" id="UPA00545">
    <property type="reaction ID" value="UER00823"/>
</dbReference>
<evidence type="ECO:0000313" key="7">
    <source>
        <dbReference type="EMBL" id="KDP47165.1"/>
    </source>
</evidence>
<dbReference type="Gene3D" id="2.160.20.10">
    <property type="entry name" value="Single-stranded right-handed beta-helix, Pectin lyase-like"/>
    <property type="match status" value="1"/>
</dbReference>
<keyword evidence="5" id="KW-0063">Aspartyl esterase</keyword>
<feature type="domain" description="Pectinesterase catalytic" evidence="6">
    <location>
        <begin position="29"/>
        <end position="143"/>
    </location>
</feature>
<dbReference type="Proteomes" id="UP000027138">
    <property type="component" value="Unassembled WGS sequence"/>
</dbReference>
<dbReference type="InterPro" id="IPR012334">
    <property type="entry name" value="Pectin_lyas_fold"/>
</dbReference>
<dbReference type="PANTHER" id="PTHR31707">
    <property type="entry name" value="PECTINESTERASE"/>
    <property type="match status" value="1"/>
</dbReference>
<evidence type="ECO:0000256" key="5">
    <source>
        <dbReference type="ARBA" id="ARBA00023085"/>
    </source>
</evidence>
<evidence type="ECO:0000256" key="4">
    <source>
        <dbReference type="ARBA" id="ARBA00022801"/>
    </source>
</evidence>
<evidence type="ECO:0000259" key="6">
    <source>
        <dbReference type="Pfam" id="PF01095"/>
    </source>
</evidence>
<evidence type="ECO:0000313" key="8">
    <source>
        <dbReference type="Proteomes" id="UP000027138"/>
    </source>
</evidence>
<dbReference type="InterPro" id="IPR000070">
    <property type="entry name" value="Pectinesterase_cat"/>
</dbReference>
<name>A0A067LQF5_JATCU</name>
<comment type="pathway">
    <text evidence="2">Glycan metabolism; pectin degradation; 2-dehydro-3-deoxy-D-gluconate from pectin: step 1/5.</text>
</comment>
<dbReference type="InterPro" id="IPR011050">
    <property type="entry name" value="Pectin_lyase_fold/virulence"/>
</dbReference>